<evidence type="ECO:0000256" key="2">
    <source>
        <dbReference type="ARBA" id="ARBA00008806"/>
    </source>
</evidence>
<dbReference type="Proteomes" id="UP000195877">
    <property type="component" value="Plasmid pPD885-29"/>
</dbReference>
<evidence type="ECO:0000256" key="5">
    <source>
        <dbReference type="ARBA" id="ARBA00022989"/>
    </source>
</evidence>
<keyword evidence="6 8" id="KW-0472">Membrane</keyword>
<evidence type="ECO:0000256" key="4">
    <source>
        <dbReference type="ARBA" id="ARBA00022692"/>
    </source>
</evidence>
<evidence type="ECO:0000256" key="3">
    <source>
        <dbReference type="ARBA" id="ARBA00022475"/>
    </source>
</evidence>
<dbReference type="Proteomes" id="UP000195953">
    <property type="component" value="Plasmid pPD5205-30"/>
</dbReference>
<dbReference type="GeneID" id="61896253"/>
<dbReference type="InterPro" id="IPR003688">
    <property type="entry name" value="TraG/VirD4"/>
</dbReference>
<geneLocation type="plasmid" evidence="12">
    <name>ppd5205-30</name>
</geneLocation>
<geneLocation type="plasmid" evidence="9">
    <name>pPD885-29</name>
</geneLocation>
<comment type="subcellular location">
    <subcellularLocation>
        <location evidence="1">Cell membrane</location>
        <topology evidence="1">Multi-pass membrane protein</topology>
    </subcellularLocation>
</comment>
<sequence>MILTDIQSKRVRAVAISGLLVCGLILGLYLAGYFFLWKVKLKPYTATPLTIIDYWAYYSDNPQLRKWMKYCLGFGFILSYGLVAMLFMPVRRALHGDARFAKNKEVRDADLLGEHGLILGKWGDRFIMLAGQLGAICAAPPRTGKGAGLVQPNMLNWPQSVVLLDVRQESYRLTSGFRKMFSDVFLFNPVAEDGRTMQWNPLSYVNDDPMLRINDLQKIANMLSPDPAEGDPFWPASCRTLFLGLALYVFETPDTPRTFGEIVRQIMYGEGESVGQHWKEIIEERDASGNPLSPACKAALYDFIYTSGPTQSSIRKTFTAKLELWLNPLIDAATSGDSFDLRDFRRRRISLYIGVRPADLDRLQLILNLLFQQIIDLNTDEMPEDNPDLKFQLLMMMDEFTAIGRMPIFAKSISFLGGYNIRPFIIIQGMSQLRSTYGADVAETIVTCCAAMIVYAPKEQRHANEISEMLGYMTVQAKSKSQQVGFKRVGGSVNTSDHRRALMLPQEVKEIGKGREIIFLENVKPILASKISYWKDKAFKRRLLPAAVVQAIDVKMPEPSQQPKKKKKKEGETVKTQDGQLITITEKEITADDVGKLDKLSLTDYNVDFDSVEVPRGQPITDDDMKHAFSSFLQTIEDA</sequence>
<proteinExistence type="inferred from homology"/>
<gene>
    <name evidence="10" type="primary">virD4</name>
    <name evidence="9" type="synonym">traG_4</name>
    <name evidence="10" type="ORF">PD5205_04024</name>
    <name evidence="9" type="ORF">PD885_04022</name>
</gene>
<evidence type="ECO:0000313" key="11">
    <source>
        <dbReference type="Proteomes" id="UP000195877"/>
    </source>
</evidence>
<keyword evidence="11" id="KW-1185">Reference proteome</keyword>
<dbReference type="PANTHER" id="PTHR37937:SF1">
    <property type="entry name" value="CONJUGATIVE TRANSFER: DNA TRANSPORT"/>
    <property type="match status" value="1"/>
</dbReference>
<dbReference type="KEGG" id="xfr:BER92_19355"/>
<dbReference type="EMBL" id="LT853886">
    <property type="protein sequence ID" value="SMR06026.1"/>
    <property type="molecule type" value="Genomic_DNA"/>
</dbReference>
<dbReference type="OrthoDB" id="9759295at2"/>
<organism evidence="10 12">
    <name type="scientific">Xanthomonas fragariae</name>
    <dbReference type="NCBI Taxonomy" id="48664"/>
    <lineage>
        <taxon>Bacteria</taxon>
        <taxon>Pseudomonadati</taxon>
        <taxon>Pseudomonadota</taxon>
        <taxon>Gammaproteobacteria</taxon>
        <taxon>Lysobacterales</taxon>
        <taxon>Lysobacteraceae</taxon>
        <taxon>Xanthomonas</taxon>
    </lineage>
</organism>
<name>A0A1Y6HS69_9XANT</name>
<dbReference type="InterPro" id="IPR027417">
    <property type="entry name" value="P-loop_NTPase"/>
</dbReference>
<dbReference type="Gene3D" id="3.40.50.300">
    <property type="entry name" value="P-loop containing nucleotide triphosphate hydrolases"/>
    <property type="match status" value="1"/>
</dbReference>
<evidence type="ECO:0000313" key="12">
    <source>
        <dbReference type="Proteomes" id="UP000195953"/>
    </source>
</evidence>
<evidence type="ECO:0000256" key="8">
    <source>
        <dbReference type="SAM" id="Phobius"/>
    </source>
</evidence>
<keyword evidence="4 8" id="KW-0812">Transmembrane</keyword>
<feature type="transmembrane region" description="Helical" evidence="8">
    <location>
        <begin position="12"/>
        <end position="35"/>
    </location>
</feature>
<keyword evidence="3" id="KW-1003">Cell membrane</keyword>
<reference evidence="9 11" key="1">
    <citation type="submission" date="2017-05" db="EMBL/GenBank/DDBJ databases">
        <authorList>
            <person name="Blom J."/>
        </authorList>
    </citation>
    <scope>NUCLEOTIDE SEQUENCE [LARGE SCALE GENOMIC DNA]</scope>
    <source>
        <strain evidence="9">PD885</strain>
        <plasmid evidence="9">pPD885-29</plasmid>
        <plasmid evidence="11">ppd885-29</plasmid>
    </source>
</reference>
<dbReference type="RefSeq" id="WP_065975500.1">
    <property type="nucleotide sequence ID" value="NZ_CP016834.1"/>
</dbReference>
<dbReference type="SUPFAM" id="SSF52540">
    <property type="entry name" value="P-loop containing nucleoside triphosphate hydrolases"/>
    <property type="match status" value="1"/>
</dbReference>
<evidence type="ECO:0000313" key="10">
    <source>
        <dbReference type="EMBL" id="SMR06026.1"/>
    </source>
</evidence>
<dbReference type="InterPro" id="IPR051539">
    <property type="entry name" value="T4SS-coupling_protein"/>
</dbReference>
<keyword evidence="9" id="KW-0614">Plasmid</keyword>
<evidence type="ECO:0000256" key="7">
    <source>
        <dbReference type="SAM" id="MobiDB-lite"/>
    </source>
</evidence>
<dbReference type="eggNOG" id="COG3505">
    <property type="taxonomic scope" value="Bacteria"/>
</dbReference>
<comment type="similarity">
    <text evidence="2">Belongs to the VirD4/TraG family.</text>
</comment>
<evidence type="ECO:0000313" key="9">
    <source>
        <dbReference type="EMBL" id="SMR01264.1"/>
    </source>
</evidence>
<feature type="region of interest" description="Disordered" evidence="7">
    <location>
        <begin position="555"/>
        <end position="575"/>
    </location>
</feature>
<feature type="transmembrane region" description="Helical" evidence="8">
    <location>
        <begin position="70"/>
        <end position="90"/>
    </location>
</feature>
<dbReference type="AlphaFoldDB" id="A0A1Y6HS69"/>
<reference evidence="10 12" key="2">
    <citation type="submission" date="2017-05" db="EMBL/GenBank/DDBJ databases">
        <authorList>
            <person name="Song R."/>
            <person name="Chenine A.L."/>
            <person name="Ruprecht R.M."/>
        </authorList>
    </citation>
    <scope>NUCLEOTIDE SEQUENCE [LARGE SCALE GENOMIC DNA]</scope>
    <source>
        <strain evidence="10">PD5205</strain>
        <plasmid evidence="12">ppd5205-30</plasmid>
    </source>
</reference>
<dbReference type="CDD" id="cd01127">
    <property type="entry name" value="TrwB_TraG_TraD_VirD4"/>
    <property type="match status" value="1"/>
</dbReference>
<dbReference type="Pfam" id="PF02534">
    <property type="entry name" value="T4SS-DNA_transf"/>
    <property type="match status" value="1"/>
</dbReference>
<accession>A0A1Y6HS69</accession>
<dbReference type="GO" id="GO:0005886">
    <property type="term" value="C:plasma membrane"/>
    <property type="evidence" value="ECO:0007669"/>
    <property type="project" value="UniProtKB-SubCell"/>
</dbReference>
<evidence type="ECO:0000256" key="6">
    <source>
        <dbReference type="ARBA" id="ARBA00023136"/>
    </source>
</evidence>
<keyword evidence="5 8" id="KW-1133">Transmembrane helix</keyword>
<dbReference type="PANTHER" id="PTHR37937">
    <property type="entry name" value="CONJUGATIVE TRANSFER: DNA TRANSPORT"/>
    <property type="match status" value="1"/>
</dbReference>
<geneLocation type="plasmid" evidence="11">
    <name>ppd885-29</name>
</geneLocation>
<evidence type="ECO:0000256" key="1">
    <source>
        <dbReference type="ARBA" id="ARBA00004651"/>
    </source>
</evidence>
<dbReference type="EMBL" id="LT853883">
    <property type="protein sequence ID" value="SMR01264.1"/>
    <property type="molecule type" value="Genomic_DNA"/>
</dbReference>
<protein>
    <submittedName>
        <fullName evidence="9">Conjugal transfer protein TraG</fullName>
    </submittedName>
    <submittedName>
        <fullName evidence="10">Putative conjugal transfer protein</fullName>
    </submittedName>
</protein>